<dbReference type="Proteomes" id="UP000247772">
    <property type="component" value="Unassembled WGS sequence"/>
</dbReference>
<comment type="caution">
    <text evidence="1">The sequence shown here is derived from an EMBL/GenBank/DDBJ whole genome shotgun (WGS) entry which is preliminary data.</text>
</comment>
<gene>
    <name evidence="1" type="ORF">C7410_14236</name>
</gene>
<name>A0A2V4TQX5_9BURK</name>
<reference evidence="1 2" key="1">
    <citation type="submission" date="2018-06" db="EMBL/GenBank/DDBJ databases">
        <title>Genomic Encyclopedia of Type Strains, Phase IV (KMG-V): Genome sequencing to study the core and pangenomes of soil and plant-associated prokaryotes.</title>
        <authorList>
            <person name="Whitman W."/>
        </authorList>
    </citation>
    <scope>NUCLEOTIDE SEQUENCE [LARGE SCALE GENOMIC DNA]</scope>
    <source>
        <strain evidence="1 2">SRCL-318</strain>
    </source>
</reference>
<proteinExistence type="predicted"/>
<dbReference type="EMBL" id="QJSQ01000042">
    <property type="protein sequence ID" value="PYE13887.1"/>
    <property type="molecule type" value="Genomic_DNA"/>
</dbReference>
<protein>
    <submittedName>
        <fullName evidence="1">Uncharacterized protein</fullName>
    </submittedName>
</protein>
<evidence type="ECO:0000313" key="2">
    <source>
        <dbReference type="Proteomes" id="UP000247772"/>
    </source>
</evidence>
<evidence type="ECO:0000313" key="1">
    <source>
        <dbReference type="EMBL" id="PYE13887.1"/>
    </source>
</evidence>
<sequence>MMGYFTYFEAGNRTDAVIKDARDEPQAIANVEWEWTQPFSPGFNELEKLYERRAEVDFSVLVTYSRKEHHQQNLEKIRAVWDHSEEPLLVFLVCFEFAGHRNFSKLETHIAQRGVLRKVREQPALPWMAKGTRWSLQVQSGDERDSDSLEVTAE</sequence>
<dbReference type="AlphaFoldDB" id="A0A2V4TQX5"/>
<organism evidence="1 2">
    <name type="scientific">Paraburkholderia silvatlantica</name>
    <dbReference type="NCBI Taxonomy" id="321895"/>
    <lineage>
        <taxon>Bacteria</taxon>
        <taxon>Pseudomonadati</taxon>
        <taxon>Pseudomonadota</taxon>
        <taxon>Betaproteobacteria</taxon>
        <taxon>Burkholderiales</taxon>
        <taxon>Burkholderiaceae</taxon>
        <taxon>Paraburkholderia</taxon>
    </lineage>
</organism>
<accession>A0A2V4TQX5</accession>